<reference evidence="2 3" key="1">
    <citation type="submission" date="2017-02" db="EMBL/GenBank/DDBJ databases">
        <title>Chromobacterium haemolyticum H5244.</title>
        <authorList>
            <person name="Gulvik C.A."/>
        </authorList>
    </citation>
    <scope>NUCLEOTIDE SEQUENCE [LARGE SCALE GENOMIC DNA]</scope>
    <source>
        <strain evidence="2 3">H5244</strain>
    </source>
</reference>
<protein>
    <recommendedName>
        <fullName evidence="1">SnoaL-like domain-containing protein</fullName>
    </recommendedName>
</protein>
<dbReference type="Proteomes" id="UP000192721">
    <property type="component" value="Unassembled WGS sequence"/>
</dbReference>
<dbReference type="RefSeq" id="WP_081554322.1">
    <property type="nucleotide sequence ID" value="NZ_MUKV01000001.1"/>
</dbReference>
<feature type="domain" description="SnoaL-like" evidence="1">
    <location>
        <begin position="9"/>
        <end position="130"/>
    </location>
</feature>
<sequence length="134" mass="14878">MQQAHSAFEQLLAAYGAAVLAKDAAAFAALYSDDVHVFDIWERDSLRGIAAWRSMAEQWFQSLGEDRVQVSAQAIESCENAELAIGHALLTYTALSPTGETLRSLSNRISMGLRREQGQWKVFHEHSSLPGRQE</sequence>
<name>A0A1W0DBC3_9NEIS</name>
<proteinExistence type="predicted"/>
<dbReference type="AlphaFoldDB" id="A0A1W0DBC3"/>
<dbReference type="Pfam" id="PF13474">
    <property type="entry name" value="SnoaL_3"/>
    <property type="match status" value="1"/>
</dbReference>
<evidence type="ECO:0000313" key="3">
    <source>
        <dbReference type="Proteomes" id="UP000192721"/>
    </source>
</evidence>
<dbReference type="InterPro" id="IPR037401">
    <property type="entry name" value="SnoaL-like"/>
</dbReference>
<comment type="caution">
    <text evidence="2">The sequence shown here is derived from an EMBL/GenBank/DDBJ whole genome shotgun (WGS) entry which is preliminary data.</text>
</comment>
<dbReference type="EMBL" id="MUKV01000001">
    <property type="protein sequence ID" value="OQS44248.1"/>
    <property type="molecule type" value="Genomic_DNA"/>
</dbReference>
<evidence type="ECO:0000313" key="2">
    <source>
        <dbReference type="EMBL" id="OQS44248.1"/>
    </source>
</evidence>
<dbReference type="SUPFAM" id="SSF54427">
    <property type="entry name" value="NTF2-like"/>
    <property type="match status" value="1"/>
</dbReference>
<dbReference type="NCBIfam" id="TIGR02246">
    <property type="entry name" value="SgcJ/EcaC family oxidoreductase"/>
    <property type="match status" value="1"/>
</dbReference>
<gene>
    <name evidence="2" type="ORF">B0T45_01225</name>
</gene>
<dbReference type="InterPro" id="IPR011944">
    <property type="entry name" value="Steroid_delta5-4_isomerase"/>
</dbReference>
<evidence type="ECO:0000259" key="1">
    <source>
        <dbReference type="Pfam" id="PF13474"/>
    </source>
</evidence>
<accession>A0A1W0DBC3</accession>
<dbReference type="InterPro" id="IPR032710">
    <property type="entry name" value="NTF2-like_dom_sf"/>
</dbReference>
<organism evidence="2 3">
    <name type="scientific">Chromobacterium haemolyticum</name>
    <dbReference type="NCBI Taxonomy" id="394935"/>
    <lineage>
        <taxon>Bacteria</taxon>
        <taxon>Pseudomonadati</taxon>
        <taxon>Pseudomonadota</taxon>
        <taxon>Betaproteobacteria</taxon>
        <taxon>Neisseriales</taxon>
        <taxon>Chromobacteriaceae</taxon>
        <taxon>Chromobacterium</taxon>
    </lineage>
</organism>
<dbReference type="Gene3D" id="3.10.450.50">
    <property type="match status" value="1"/>
</dbReference>